<protein>
    <submittedName>
        <fullName evidence="3">Ribulose-5-phosphate 4-epimerase and related epimerases and aldolases</fullName>
    </submittedName>
</protein>
<dbReference type="AlphaFoldDB" id="A0A6J4TQ10"/>
<evidence type="ECO:0000259" key="2">
    <source>
        <dbReference type="SMART" id="SM01007"/>
    </source>
</evidence>
<dbReference type="NCBIfam" id="NF005451">
    <property type="entry name" value="PRK07044.1"/>
    <property type="match status" value="1"/>
</dbReference>
<sequence>MNRVDNINRGMADLKPLQSVDIPSLKGKVSDEEWAIRVDLAAAYRMVAYHGWDDLIFTHLSARIPGPEHQFLLNPYNLMFEEVTASSLVKVDVHGNPVGPTPFITNPAGFTIHSAIHMAREDAHAVMHLHTPAGQAVAAHSEGLLPLTQTAMLVRGDLAFHDYEGVATDLEERERLVAELGNKSGMILRNHGTLAVGGNVGECFIKLYFIERACQAQIMALSAADQCNSPPQGTPELAAEQGTAGLKVAANLLAWPALKRKAYRLDPSFAS</sequence>
<evidence type="ECO:0000256" key="1">
    <source>
        <dbReference type="ARBA" id="ARBA00037961"/>
    </source>
</evidence>
<feature type="domain" description="Class II aldolase/adducin N-terminal" evidence="2">
    <location>
        <begin position="38"/>
        <end position="218"/>
    </location>
</feature>
<reference evidence="3" key="1">
    <citation type="submission" date="2020-02" db="EMBL/GenBank/DDBJ databases">
        <authorList>
            <person name="Meier V. D."/>
        </authorList>
    </citation>
    <scope>NUCLEOTIDE SEQUENCE</scope>
    <source>
        <strain evidence="3">AVDCRST_MAG62</strain>
    </source>
</reference>
<dbReference type="InterPro" id="IPR051017">
    <property type="entry name" value="Aldolase-II_Adducin_sf"/>
</dbReference>
<organism evidence="3">
    <name type="scientific">uncultured Sphingomonas sp</name>
    <dbReference type="NCBI Taxonomy" id="158754"/>
    <lineage>
        <taxon>Bacteria</taxon>
        <taxon>Pseudomonadati</taxon>
        <taxon>Pseudomonadota</taxon>
        <taxon>Alphaproteobacteria</taxon>
        <taxon>Sphingomonadales</taxon>
        <taxon>Sphingomonadaceae</taxon>
        <taxon>Sphingomonas</taxon>
        <taxon>environmental samples</taxon>
    </lineage>
</organism>
<dbReference type="Pfam" id="PF00596">
    <property type="entry name" value="Aldolase_II"/>
    <property type="match status" value="1"/>
</dbReference>
<dbReference type="EMBL" id="CADCWB010000200">
    <property type="protein sequence ID" value="CAA9528161.1"/>
    <property type="molecule type" value="Genomic_DNA"/>
</dbReference>
<dbReference type="Gene3D" id="3.40.225.10">
    <property type="entry name" value="Class II aldolase/adducin N-terminal domain"/>
    <property type="match status" value="1"/>
</dbReference>
<evidence type="ECO:0000313" key="3">
    <source>
        <dbReference type="EMBL" id="CAA9528161.1"/>
    </source>
</evidence>
<proteinExistence type="inferred from homology"/>
<dbReference type="GO" id="GO:0005856">
    <property type="term" value="C:cytoskeleton"/>
    <property type="evidence" value="ECO:0007669"/>
    <property type="project" value="TreeGrafter"/>
</dbReference>
<dbReference type="PANTHER" id="PTHR10672:SF3">
    <property type="entry name" value="PROTEIN HU-LI TAI SHAO"/>
    <property type="match status" value="1"/>
</dbReference>
<dbReference type="SMART" id="SM01007">
    <property type="entry name" value="Aldolase_II"/>
    <property type="match status" value="1"/>
</dbReference>
<name>A0A6J4TQ10_9SPHN</name>
<dbReference type="InterPro" id="IPR001303">
    <property type="entry name" value="Aldolase_II/adducin_N"/>
</dbReference>
<gene>
    <name evidence="3" type="ORF">AVDCRST_MAG62-1630</name>
</gene>
<accession>A0A6J4TQ10</accession>
<dbReference type="SUPFAM" id="SSF53639">
    <property type="entry name" value="AraD/HMP-PK domain-like"/>
    <property type="match status" value="1"/>
</dbReference>
<dbReference type="PANTHER" id="PTHR10672">
    <property type="entry name" value="ADDUCIN"/>
    <property type="match status" value="1"/>
</dbReference>
<comment type="similarity">
    <text evidence="1">Belongs to the aldolase class II family.</text>
</comment>
<dbReference type="InterPro" id="IPR036409">
    <property type="entry name" value="Aldolase_II/adducin_N_sf"/>
</dbReference>
<dbReference type="GO" id="GO:0051015">
    <property type="term" value="F:actin filament binding"/>
    <property type="evidence" value="ECO:0007669"/>
    <property type="project" value="TreeGrafter"/>
</dbReference>